<dbReference type="InterPro" id="IPR000504">
    <property type="entry name" value="RRM_dom"/>
</dbReference>
<dbReference type="SUPFAM" id="SSF54928">
    <property type="entry name" value="RNA-binding domain, RBD"/>
    <property type="match status" value="1"/>
</dbReference>
<dbReference type="SMART" id="SM00360">
    <property type="entry name" value="RRM"/>
    <property type="match status" value="1"/>
</dbReference>
<organism evidence="5 6">
    <name type="scientific">Artemisia annua</name>
    <name type="common">Sweet wormwood</name>
    <dbReference type="NCBI Taxonomy" id="35608"/>
    <lineage>
        <taxon>Eukaryota</taxon>
        <taxon>Viridiplantae</taxon>
        <taxon>Streptophyta</taxon>
        <taxon>Embryophyta</taxon>
        <taxon>Tracheophyta</taxon>
        <taxon>Spermatophyta</taxon>
        <taxon>Magnoliopsida</taxon>
        <taxon>eudicotyledons</taxon>
        <taxon>Gunneridae</taxon>
        <taxon>Pentapetalae</taxon>
        <taxon>asterids</taxon>
        <taxon>campanulids</taxon>
        <taxon>Asterales</taxon>
        <taxon>Asteraceae</taxon>
        <taxon>Asteroideae</taxon>
        <taxon>Anthemideae</taxon>
        <taxon>Artemisiinae</taxon>
        <taxon>Artemisia</taxon>
    </lineage>
</organism>
<dbReference type="InterPro" id="IPR012677">
    <property type="entry name" value="Nucleotide-bd_a/b_plait_sf"/>
</dbReference>
<feature type="domain" description="RRM" evidence="4">
    <location>
        <begin position="78"/>
        <end position="176"/>
    </location>
</feature>
<sequence>MATQIVTRLILIKYQHKLFDLKPRCKYCNEMGFVSDIAAAPKQIGELMQADGLTNDGVKRHLQICGSTWHTTAFEGNGTIALSNIDKKWNNENVSHRLISNLNQFSGLVLSLLQKVGITKIDEVSVVPDPENTELNRGFAFIEFETKSDAQMAYRKLQIKNVFGEYSKIKVAWAESLPDPVEEETRNLTYCKTNDTWYSSPDFLDVFVVFGIVSRRWTSLFLCLSPFFLRFRPGADNEDGWESRKNPKAEEAVQQRDWGADTQESNAE</sequence>
<dbReference type="OrthoDB" id="3800936at2759"/>
<evidence type="ECO:0000256" key="2">
    <source>
        <dbReference type="PROSITE-ProRule" id="PRU00176"/>
    </source>
</evidence>
<proteinExistence type="predicted"/>
<dbReference type="AlphaFoldDB" id="A0A2U1LTK5"/>
<dbReference type="PROSITE" id="PS50102">
    <property type="entry name" value="RRM"/>
    <property type="match status" value="1"/>
</dbReference>
<evidence type="ECO:0000256" key="1">
    <source>
        <dbReference type="ARBA" id="ARBA00022884"/>
    </source>
</evidence>
<evidence type="ECO:0000313" key="5">
    <source>
        <dbReference type="EMBL" id="PWA52317.1"/>
    </source>
</evidence>
<dbReference type="EMBL" id="PKPP01007831">
    <property type="protein sequence ID" value="PWA52317.1"/>
    <property type="molecule type" value="Genomic_DNA"/>
</dbReference>
<dbReference type="Gene3D" id="1.10.10.60">
    <property type="entry name" value="Homeodomain-like"/>
    <property type="match status" value="1"/>
</dbReference>
<dbReference type="Gene3D" id="3.30.70.330">
    <property type="match status" value="1"/>
</dbReference>
<dbReference type="PANTHER" id="PTHR21245">
    <property type="entry name" value="HETEROGENEOUS NUCLEAR RIBONUCLEOPROTEIN"/>
    <property type="match status" value="1"/>
</dbReference>
<reference evidence="5 6" key="1">
    <citation type="journal article" date="2018" name="Mol. Plant">
        <title>The genome of Artemisia annua provides insight into the evolution of Asteraceae family and artemisinin biosynthesis.</title>
        <authorList>
            <person name="Shen Q."/>
            <person name="Zhang L."/>
            <person name="Liao Z."/>
            <person name="Wang S."/>
            <person name="Yan T."/>
            <person name="Shi P."/>
            <person name="Liu M."/>
            <person name="Fu X."/>
            <person name="Pan Q."/>
            <person name="Wang Y."/>
            <person name="Lv Z."/>
            <person name="Lu X."/>
            <person name="Zhang F."/>
            <person name="Jiang W."/>
            <person name="Ma Y."/>
            <person name="Chen M."/>
            <person name="Hao X."/>
            <person name="Li L."/>
            <person name="Tang Y."/>
            <person name="Lv G."/>
            <person name="Zhou Y."/>
            <person name="Sun X."/>
            <person name="Brodelius P.E."/>
            <person name="Rose J.K.C."/>
            <person name="Tang K."/>
        </authorList>
    </citation>
    <scope>NUCLEOTIDE SEQUENCE [LARGE SCALE GENOMIC DNA]</scope>
    <source>
        <strain evidence="6">cv. Huhao1</strain>
        <tissue evidence="5">Leaf</tissue>
    </source>
</reference>
<accession>A0A2U1LTK5</accession>
<dbReference type="Pfam" id="PF00076">
    <property type="entry name" value="RRM_1"/>
    <property type="match status" value="1"/>
</dbReference>
<evidence type="ECO:0000256" key="3">
    <source>
        <dbReference type="SAM" id="MobiDB-lite"/>
    </source>
</evidence>
<feature type="region of interest" description="Disordered" evidence="3">
    <location>
        <begin position="236"/>
        <end position="268"/>
    </location>
</feature>
<protein>
    <submittedName>
        <fullName evidence="5">Nucleotide-binding, alpha-beta plait</fullName>
    </submittedName>
</protein>
<feature type="compositionally biased region" description="Basic and acidic residues" evidence="3">
    <location>
        <begin position="241"/>
        <end position="254"/>
    </location>
</feature>
<dbReference type="STRING" id="35608.A0A2U1LTK5"/>
<dbReference type="GO" id="GO:0003723">
    <property type="term" value="F:RNA binding"/>
    <property type="evidence" value="ECO:0007669"/>
    <property type="project" value="UniProtKB-UniRule"/>
</dbReference>
<evidence type="ECO:0000259" key="4">
    <source>
        <dbReference type="PROSITE" id="PS50102"/>
    </source>
</evidence>
<dbReference type="Proteomes" id="UP000245207">
    <property type="component" value="Unassembled WGS sequence"/>
</dbReference>
<dbReference type="InterPro" id="IPR035979">
    <property type="entry name" value="RBD_domain_sf"/>
</dbReference>
<name>A0A2U1LTK5_ARTAN</name>
<comment type="caution">
    <text evidence="5">The sequence shown here is derived from an EMBL/GenBank/DDBJ whole genome shotgun (WGS) entry which is preliminary data.</text>
</comment>
<evidence type="ECO:0000313" key="6">
    <source>
        <dbReference type="Proteomes" id="UP000245207"/>
    </source>
</evidence>
<keyword evidence="1 2" id="KW-0694">RNA-binding</keyword>
<gene>
    <name evidence="5" type="ORF">CTI12_AA445990</name>
</gene>
<keyword evidence="6" id="KW-1185">Reference proteome</keyword>